<feature type="region of interest" description="Disordered" evidence="5">
    <location>
        <begin position="87"/>
        <end position="112"/>
    </location>
</feature>
<dbReference type="SUPFAM" id="SSF57850">
    <property type="entry name" value="RING/U-box"/>
    <property type="match status" value="1"/>
</dbReference>
<sequence length="222" mass="25336">MPRQSSSKGAGPSTSKPKAGSKKPNPGANNTNAKAEKLKAELEKCIREVATQKEKNEKLITDHAEEIEGLEQSKLAKKQEVEEDLEKFEKETNEECSKRTTHLEETREHERKIPMQKELNDLRVVSTHFANRAEALEQWRDGGARPWQCCEWCQTQWAHTGDSVPRILDCGHTMCEGCVNKNAKYGMIKCTFDNSLTNTTKFQFTNKYQKTKPPKNYALLHI</sequence>
<dbReference type="STRING" id="135651.G0NDF4"/>
<keyword evidence="1" id="KW-0479">Metal-binding</keyword>
<dbReference type="Gene3D" id="3.30.40.10">
    <property type="entry name" value="Zinc/RING finger domain, C3HC4 (zinc finger)"/>
    <property type="match status" value="1"/>
</dbReference>
<evidence type="ECO:0000256" key="4">
    <source>
        <dbReference type="PROSITE-ProRule" id="PRU00175"/>
    </source>
</evidence>
<dbReference type="SMART" id="SM00184">
    <property type="entry name" value="RING"/>
    <property type="match status" value="1"/>
</dbReference>
<keyword evidence="2 4" id="KW-0863">Zinc-finger</keyword>
<dbReference type="InterPro" id="IPR052667">
    <property type="entry name" value="E3_ubiquitin-ligase_RING"/>
</dbReference>
<dbReference type="AlphaFoldDB" id="G0NDF4"/>
<feature type="domain" description="RING-type" evidence="6">
    <location>
        <begin position="150"/>
        <end position="194"/>
    </location>
</feature>
<dbReference type="InterPro" id="IPR001841">
    <property type="entry name" value="Znf_RING"/>
</dbReference>
<feature type="compositionally biased region" description="Polar residues" evidence="5">
    <location>
        <begin position="1"/>
        <end position="16"/>
    </location>
</feature>
<dbReference type="PROSITE" id="PS50089">
    <property type="entry name" value="ZF_RING_2"/>
    <property type="match status" value="1"/>
</dbReference>
<dbReference type="PANTHER" id="PTHR47156">
    <property type="entry name" value="PROTEIN CBG20824"/>
    <property type="match status" value="1"/>
</dbReference>
<evidence type="ECO:0000256" key="1">
    <source>
        <dbReference type="ARBA" id="ARBA00022723"/>
    </source>
</evidence>
<dbReference type="EMBL" id="GL379867">
    <property type="protein sequence ID" value="EGT58271.1"/>
    <property type="molecule type" value="Genomic_DNA"/>
</dbReference>
<dbReference type="OrthoDB" id="5874122at2759"/>
<dbReference type="Proteomes" id="UP000008068">
    <property type="component" value="Unassembled WGS sequence"/>
</dbReference>
<dbReference type="InterPro" id="IPR017907">
    <property type="entry name" value="Znf_RING_CS"/>
</dbReference>
<dbReference type="InParanoid" id="G0NDF4"/>
<dbReference type="PANTHER" id="PTHR47156:SF10">
    <property type="entry name" value="E3 UBIQUITIN-PROTEIN LIGASE TRIM-21-RELATED"/>
    <property type="match status" value="1"/>
</dbReference>
<proteinExistence type="predicted"/>
<dbReference type="InterPro" id="IPR013083">
    <property type="entry name" value="Znf_RING/FYVE/PHD"/>
</dbReference>
<dbReference type="OMA" id="CSKRTTH"/>
<dbReference type="GO" id="GO:0008270">
    <property type="term" value="F:zinc ion binding"/>
    <property type="evidence" value="ECO:0007669"/>
    <property type="project" value="UniProtKB-KW"/>
</dbReference>
<accession>G0NDF4</accession>
<gene>
    <name evidence="7" type="ORF">CAEBREN_16850</name>
</gene>
<evidence type="ECO:0000313" key="7">
    <source>
        <dbReference type="EMBL" id="EGT58271.1"/>
    </source>
</evidence>
<evidence type="ECO:0000313" key="8">
    <source>
        <dbReference type="Proteomes" id="UP000008068"/>
    </source>
</evidence>
<reference evidence="8" key="1">
    <citation type="submission" date="2011-07" db="EMBL/GenBank/DDBJ databases">
        <authorList>
            <consortium name="Caenorhabditis brenneri Sequencing and Analysis Consortium"/>
            <person name="Wilson R.K."/>
        </authorList>
    </citation>
    <scope>NUCLEOTIDE SEQUENCE [LARGE SCALE GENOMIC DNA]</scope>
    <source>
        <strain evidence="8">PB2801</strain>
    </source>
</reference>
<keyword evidence="8" id="KW-1185">Reference proteome</keyword>
<dbReference type="HOGENOM" id="CLU_1166741_0_0_1"/>
<protein>
    <recommendedName>
        <fullName evidence="6">RING-type domain-containing protein</fullName>
    </recommendedName>
</protein>
<evidence type="ECO:0000256" key="3">
    <source>
        <dbReference type="ARBA" id="ARBA00022833"/>
    </source>
</evidence>
<dbReference type="eggNOG" id="KOG4185">
    <property type="taxonomic scope" value="Eukaryota"/>
</dbReference>
<evidence type="ECO:0000256" key="2">
    <source>
        <dbReference type="ARBA" id="ARBA00022771"/>
    </source>
</evidence>
<name>G0NDF4_CAEBE</name>
<evidence type="ECO:0000256" key="5">
    <source>
        <dbReference type="SAM" id="MobiDB-lite"/>
    </source>
</evidence>
<keyword evidence="3" id="KW-0862">Zinc</keyword>
<dbReference type="PROSITE" id="PS00518">
    <property type="entry name" value="ZF_RING_1"/>
    <property type="match status" value="1"/>
</dbReference>
<evidence type="ECO:0000259" key="6">
    <source>
        <dbReference type="PROSITE" id="PS50089"/>
    </source>
</evidence>
<organism evidence="8">
    <name type="scientific">Caenorhabditis brenneri</name>
    <name type="common">Nematode worm</name>
    <dbReference type="NCBI Taxonomy" id="135651"/>
    <lineage>
        <taxon>Eukaryota</taxon>
        <taxon>Metazoa</taxon>
        <taxon>Ecdysozoa</taxon>
        <taxon>Nematoda</taxon>
        <taxon>Chromadorea</taxon>
        <taxon>Rhabditida</taxon>
        <taxon>Rhabditina</taxon>
        <taxon>Rhabditomorpha</taxon>
        <taxon>Rhabditoidea</taxon>
        <taxon>Rhabditidae</taxon>
        <taxon>Peloderinae</taxon>
        <taxon>Caenorhabditis</taxon>
    </lineage>
</organism>
<feature type="region of interest" description="Disordered" evidence="5">
    <location>
        <begin position="1"/>
        <end position="36"/>
    </location>
</feature>